<dbReference type="KEGG" id="scac:106088477"/>
<accession>A0A1I8PQ47</accession>
<organism evidence="9 10">
    <name type="scientific">Stomoxys calcitrans</name>
    <name type="common">Stable fly</name>
    <name type="synonym">Conops calcitrans</name>
    <dbReference type="NCBI Taxonomy" id="35570"/>
    <lineage>
        <taxon>Eukaryota</taxon>
        <taxon>Metazoa</taxon>
        <taxon>Ecdysozoa</taxon>
        <taxon>Arthropoda</taxon>
        <taxon>Hexapoda</taxon>
        <taxon>Insecta</taxon>
        <taxon>Pterygota</taxon>
        <taxon>Neoptera</taxon>
        <taxon>Endopterygota</taxon>
        <taxon>Diptera</taxon>
        <taxon>Brachycera</taxon>
        <taxon>Muscomorpha</taxon>
        <taxon>Muscoidea</taxon>
        <taxon>Muscidae</taxon>
        <taxon>Stomoxys</taxon>
    </lineage>
</organism>
<reference evidence="9" key="1">
    <citation type="submission" date="2020-05" db="UniProtKB">
        <authorList>
            <consortium name="EnsemblMetazoa"/>
        </authorList>
    </citation>
    <scope>IDENTIFICATION</scope>
    <source>
        <strain evidence="9">USDA</strain>
    </source>
</reference>
<keyword evidence="5" id="KW-0269">Exonuclease</keyword>
<comment type="cofactor">
    <cofactor evidence="1">
        <name>Mg(2+)</name>
        <dbReference type="ChEBI" id="CHEBI:18420"/>
    </cofactor>
</comment>
<keyword evidence="4" id="KW-0378">Hydrolase</keyword>
<dbReference type="AlphaFoldDB" id="A0A1I8PQ47"/>
<dbReference type="InterPro" id="IPR036397">
    <property type="entry name" value="RNaseH_sf"/>
</dbReference>
<dbReference type="GO" id="GO:0005737">
    <property type="term" value="C:cytoplasm"/>
    <property type="evidence" value="ECO:0007669"/>
    <property type="project" value="TreeGrafter"/>
</dbReference>
<dbReference type="GO" id="GO:0008296">
    <property type="term" value="F:3'-5'-DNA exonuclease activity"/>
    <property type="evidence" value="ECO:0007669"/>
    <property type="project" value="TreeGrafter"/>
</dbReference>
<dbReference type="SUPFAM" id="SSF53098">
    <property type="entry name" value="Ribonuclease H-like"/>
    <property type="match status" value="1"/>
</dbReference>
<dbReference type="GO" id="GO:0003676">
    <property type="term" value="F:nucleic acid binding"/>
    <property type="evidence" value="ECO:0007669"/>
    <property type="project" value="InterPro"/>
</dbReference>
<dbReference type="STRING" id="35570.A0A1I8PQ47"/>
<dbReference type="PANTHER" id="PTHR13058:SF19">
    <property type="entry name" value="LD40940P"/>
    <property type="match status" value="1"/>
</dbReference>
<keyword evidence="6" id="KW-0460">Magnesium</keyword>
<protein>
    <recommendedName>
        <fullName evidence="8">Exonuclease domain-containing protein</fullName>
    </recommendedName>
</protein>
<dbReference type="OrthoDB" id="10250935at2759"/>
<dbReference type="Proteomes" id="UP000095300">
    <property type="component" value="Unassembled WGS sequence"/>
</dbReference>
<keyword evidence="2" id="KW-0540">Nuclease</keyword>
<comment type="similarity">
    <text evidence="7">Belongs to the exonuclease superfamily. TREX family.</text>
</comment>
<dbReference type="VEuPathDB" id="VectorBase:SCAU010120"/>
<evidence type="ECO:0000256" key="6">
    <source>
        <dbReference type="ARBA" id="ARBA00022842"/>
    </source>
</evidence>
<dbReference type="GO" id="GO:0046872">
    <property type="term" value="F:metal ion binding"/>
    <property type="evidence" value="ECO:0007669"/>
    <property type="project" value="UniProtKB-KW"/>
</dbReference>
<name>A0A1I8PQ47_STOCA</name>
<evidence type="ECO:0000256" key="1">
    <source>
        <dbReference type="ARBA" id="ARBA00001946"/>
    </source>
</evidence>
<evidence type="ECO:0000313" key="10">
    <source>
        <dbReference type="Proteomes" id="UP000095300"/>
    </source>
</evidence>
<dbReference type="InterPro" id="IPR040393">
    <property type="entry name" value="TREX1/2"/>
</dbReference>
<dbReference type="EnsemblMetazoa" id="SCAU010120-RA">
    <property type="protein sequence ID" value="SCAU010120-PA"/>
    <property type="gene ID" value="SCAU010120"/>
</dbReference>
<dbReference type="InterPro" id="IPR012337">
    <property type="entry name" value="RNaseH-like_sf"/>
</dbReference>
<evidence type="ECO:0000259" key="8">
    <source>
        <dbReference type="SMART" id="SM00479"/>
    </source>
</evidence>
<feature type="domain" description="Exonuclease" evidence="8">
    <location>
        <begin position="12"/>
        <end position="272"/>
    </location>
</feature>
<keyword evidence="10" id="KW-1185">Reference proteome</keyword>
<sequence>MSREAQQENIKTIAVLDLETNGLPWQQNNTCAITELSIYAFPATFLKDNNEDAIVLQLNDDMDVIENMTVKPPEMPRVLHKMTMMINPEGPIHPVAAKMSGLSNQMLDSETPFDENTANCLLMFLERLEKPVCFVAHNGWSFDYPIIRYVFDTINMTIPASIYCIDSFQAFREIDEKQTQIDEVKSEISECDHMSPSLQRESDKRSFALSRYRTLFSEPFKPKTRFPVKGTYVLGNIYERIFQQPAEHLHRAESDVAILSELILHHGLIFLAYVEERKRSFAEVSKLGSKST</sequence>
<evidence type="ECO:0000256" key="2">
    <source>
        <dbReference type="ARBA" id="ARBA00022722"/>
    </source>
</evidence>
<proteinExistence type="inferred from homology"/>
<dbReference type="SMART" id="SM00479">
    <property type="entry name" value="EXOIII"/>
    <property type="match status" value="1"/>
</dbReference>
<keyword evidence="3" id="KW-0479">Metal-binding</keyword>
<evidence type="ECO:0000256" key="4">
    <source>
        <dbReference type="ARBA" id="ARBA00022801"/>
    </source>
</evidence>
<dbReference type="PANTHER" id="PTHR13058">
    <property type="entry name" value="THREE PRIME REPAIR EXONUCLEASE 1, 2"/>
    <property type="match status" value="1"/>
</dbReference>
<gene>
    <name evidence="9" type="primary">106088477</name>
</gene>
<dbReference type="InterPro" id="IPR013520">
    <property type="entry name" value="Ribonucl_H"/>
</dbReference>
<evidence type="ECO:0000256" key="3">
    <source>
        <dbReference type="ARBA" id="ARBA00022723"/>
    </source>
</evidence>
<evidence type="ECO:0000256" key="7">
    <source>
        <dbReference type="ARBA" id="ARBA00025769"/>
    </source>
</evidence>
<evidence type="ECO:0000313" key="9">
    <source>
        <dbReference type="EnsemblMetazoa" id="SCAU010120-PA"/>
    </source>
</evidence>
<dbReference type="GO" id="GO:0006308">
    <property type="term" value="P:DNA catabolic process"/>
    <property type="evidence" value="ECO:0007669"/>
    <property type="project" value="TreeGrafter"/>
</dbReference>
<evidence type="ECO:0000256" key="5">
    <source>
        <dbReference type="ARBA" id="ARBA00022839"/>
    </source>
</evidence>
<dbReference type="Gene3D" id="3.30.420.10">
    <property type="entry name" value="Ribonuclease H-like superfamily/Ribonuclease H"/>
    <property type="match status" value="1"/>
</dbReference>